<feature type="transmembrane region" description="Helical" evidence="10">
    <location>
        <begin position="109"/>
        <end position="137"/>
    </location>
</feature>
<dbReference type="EC" id="2.3.1.275" evidence="10"/>
<dbReference type="GO" id="GO:0008654">
    <property type="term" value="P:phospholipid biosynthetic process"/>
    <property type="evidence" value="ECO:0007669"/>
    <property type="project" value="UniProtKB-UniRule"/>
</dbReference>
<evidence type="ECO:0000313" key="11">
    <source>
        <dbReference type="EMBL" id="MBC5725878.1"/>
    </source>
</evidence>
<dbReference type="GO" id="GO:0005886">
    <property type="term" value="C:plasma membrane"/>
    <property type="evidence" value="ECO:0007669"/>
    <property type="project" value="UniProtKB-SubCell"/>
</dbReference>
<evidence type="ECO:0000256" key="10">
    <source>
        <dbReference type="HAMAP-Rule" id="MF_01043"/>
    </source>
</evidence>
<dbReference type="NCBIfam" id="TIGR00023">
    <property type="entry name" value="glycerol-3-phosphate 1-O-acyltransferase PlsY"/>
    <property type="match status" value="1"/>
</dbReference>
<comment type="subcellular location">
    <subcellularLocation>
        <location evidence="10">Cell membrane</location>
        <topology evidence="10">Multi-pass membrane protein</topology>
    </subcellularLocation>
</comment>
<evidence type="ECO:0000256" key="5">
    <source>
        <dbReference type="ARBA" id="ARBA00022989"/>
    </source>
</evidence>
<dbReference type="PANTHER" id="PTHR30309:SF0">
    <property type="entry name" value="GLYCEROL-3-PHOSPHATE ACYLTRANSFERASE-RELATED"/>
    <property type="match status" value="1"/>
</dbReference>
<reference evidence="11" key="1">
    <citation type="submission" date="2020-08" db="EMBL/GenBank/DDBJ databases">
        <title>Genome public.</title>
        <authorList>
            <person name="Liu C."/>
            <person name="Sun Q."/>
        </authorList>
    </citation>
    <scope>NUCLEOTIDE SEQUENCE</scope>
    <source>
        <strain evidence="11">NSJ-28</strain>
    </source>
</reference>
<keyword evidence="11" id="KW-0012">Acyltransferase</keyword>
<comment type="subunit">
    <text evidence="10">Probably interacts with PlsX.</text>
</comment>
<keyword evidence="3 10" id="KW-0808">Transferase</keyword>
<comment type="caution">
    <text evidence="11">The sequence shown here is derived from an EMBL/GenBank/DDBJ whole genome shotgun (WGS) entry which is preliminary data.</text>
</comment>
<comment type="catalytic activity">
    <reaction evidence="10">
        <text>an acyl phosphate + sn-glycerol 3-phosphate = a 1-acyl-sn-glycero-3-phosphate + phosphate</text>
        <dbReference type="Rhea" id="RHEA:34075"/>
        <dbReference type="ChEBI" id="CHEBI:43474"/>
        <dbReference type="ChEBI" id="CHEBI:57597"/>
        <dbReference type="ChEBI" id="CHEBI:57970"/>
        <dbReference type="ChEBI" id="CHEBI:59918"/>
        <dbReference type="EC" id="2.3.1.275"/>
    </reaction>
</comment>
<feature type="transmembrane region" description="Helical" evidence="10">
    <location>
        <begin position="57"/>
        <end position="78"/>
    </location>
</feature>
<comment type="function">
    <text evidence="10">Catalyzes the transfer of an acyl group from acyl-phosphate (acyl-PO(4)) to glycerol-3-phosphate (G3P) to form lysophosphatidic acid (LPA). This enzyme utilizes acyl-phosphate as fatty acyl donor, but not acyl-CoA or acyl-ACP.</text>
</comment>
<feature type="transmembrane region" description="Helical" evidence="10">
    <location>
        <begin position="6"/>
        <end position="25"/>
    </location>
</feature>
<evidence type="ECO:0000256" key="8">
    <source>
        <dbReference type="ARBA" id="ARBA00023209"/>
    </source>
</evidence>
<dbReference type="PANTHER" id="PTHR30309">
    <property type="entry name" value="INNER MEMBRANE PROTEIN YGIH"/>
    <property type="match status" value="1"/>
</dbReference>
<keyword evidence="1 10" id="KW-1003">Cell membrane</keyword>
<keyword evidence="5 10" id="KW-1133">Transmembrane helix</keyword>
<dbReference type="GO" id="GO:0043772">
    <property type="term" value="F:acyl-phosphate glycerol-3-phosphate acyltransferase activity"/>
    <property type="evidence" value="ECO:0007669"/>
    <property type="project" value="UniProtKB-UniRule"/>
</dbReference>
<evidence type="ECO:0000256" key="7">
    <source>
        <dbReference type="ARBA" id="ARBA00023136"/>
    </source>
</evidence>
<keyword evidence="6 10" id="KW-0443">Lipid metabolism</keyword>
<keyword evidence="7 10" id="KW-0472">Membrane</keyword>
<evidence type="ECO:0000256" key="3">
    <source>
        <dbReference type="ARBA" id="ARBA00022679"/>
    </source>
</evidence>
<protein>
    <recommendedName>
        <fullName evidence="10">Glycerol-3-phosphate acyltransferase</fullName>
    </recommendedName>
    <alternativeName>
        <fullName evidence="10">Acyl-PO4 G3P acyltransferase</fullName>
    </alternativeName>
    <alternativeName>
        <fullName evidence="10">Acyl-phosphate--glycerol-3-phosphate acyltransferase</fullName>
    </alternativeName>
    <alternativeName>
        <fullName evidence="10">G3P acyltransferase</fullName>
        <shortName evidence="10">GPAT</shortName>
        <ecNumber evidence="10">2.3.1.275</ecNumber>
    </alternativeName>
    <alternativeName>
        <fullName evidence="10">Lysophosphatidic acid synthase</fullName>
        <shortName evidence="10">LPA synthase</shortName>
    </alternativeName>
</protein>
<dbReference type="InterPro" id="IPR003811">
    <property type="entry name" value="G3P_acylTferase_PlsY"/>
</dbReference>
<keyword evidence="8 10" id="KW-0594">Phospholipid biosynthesis</keyword>
<gene>
    <name evidence="10 11" type="primary">plsY</name>
    <name evidence="11" type="ORF">H8S45_10470</name>
</gene>
<evidence type="ECO:0000256" key="6">
    <source>
        <dbReference type="ARBA" id="ARBA00023098"/>
    </source>
</evidence>
<dbReference type="EMBL" id="JACOPL010000009">
    <property type="protein sequence ID" value="MBC5725878.1"/>
    <property type="molecule type" value="Genomic_DNA"/>
</dbReference>
<dbReference type="Pfam" id="PF02660">
    <property type="entry name" value="G3P_acyltransf"/>
    <property type="match status" value="1"/>
</dbReference>
<comment type="pathway">
    <text evidence="10">Lipid metabolism; phospholipid metabolism.</text>
</comment>
<dbReference type="SMART" id="SM01207">
    <property type="entry name" value="G3P_acyltransf"/>
    <property type="match status" value="1"/>
</dbReference>
<keyword evidence="4 10" id="KW-0812">Transmembrane</keyword>
<keyword evidence="12" id="KW-1185">Reference proteome</keyword>
<evidence type="ECO:0000256" key="9">
    <source>
        <dbReference type="ARBA" id="ARBA00023264"/>
    </source>
</evidence>
<sequence length="214" mass="22931">MTLTQFAIIAVCGYLLGSLSFAIIVSKVTLGKDIRNYGSGNAGLTNAYRTMGAGKTLFVLLGDIAKGAAAISIGALLVGPVGKLVAGIFVILGHMFPVYFGFRGGKGVLVGAVMLLLFDWRIFLIAFVLFFLAVAVTRWISLGSILGAVSFPITTLLFYRDSVLTAMAFGMAVAVIFMHRSNIMRMLHGEENRFSFKSKKTIEKIASDGEESGK</sequence>
<evidence type="ECO:0000313" key="12">
    <source>
        <dbReference type="Proteomes" id="UP000606499"/>
    </source>
</evidence>
<proteinExistence type="inferred from homology"/>
<dbReference type="HAMAP" id="MF_01043">
    <property type="entry name" value="PlsY"/>
    <property type="match status" value="1"/>
</dbReference>
<organism evidence="11 12">
    <name type="scientific">Agathobaculum faecis</name>
    <dbReference type="NCBI Taxonomy" id="2763013"/>
    <lineage>
        <taxon>Bacteria</taxon>
        <taxon>Bacillati</taxon>
        <taxon>Bacillota</taxon>
        <taxon>Clostridia</taxon>
        <taxon>Eubacteriales</taxon>
        <taxon>Butyricicoccaceae</taxon>
        <taxon>Agathobaculum</taxon>
    </lineage>
</organism>
<feature type="transmembrane region" description="Helical" evidence="10">
    <location>
        <begin position="157"/>
        <end position="178"/>
    </location>
</feature>
<name>A0A923RWD8_9FIRM</name>
<keyword evidence="2 10" id="KW-0444">Lipid biosynthesis</keyword>
<evidence type="ECO:0000256" key="2">
    <source>
        <dbReference type="ARBA" id="ARBA00022516"/>
    </source>
</evidence>
<keyword evidence="9 10" id="KW-1208">Phospholipid metabolism</keyword>
<evidence type="ECO:0000256" key="1">
    <source>
        <dbReference type="ARBA" id="ARBA00022475"/>
    </source>
</evidence>
<accession>A0A923RWD8</accession>
<dbReference type="Proteomes" id="UP000606499">
    <property type="component" value="Unassembled WGS sequence"/>
</dbReference>
<dbReference type="AlphaFoldDB" id="A0A923RWD8"/>
<dbReference type="RefSeq" id="WP_054327286.1">
    <property type="nucleotide sequence ID" value="NZ_JACOPL010000009.1"/>
</dbReference>
<comment type="similarity">
    <text evidence="10">Belongs to the PlsY family.</text>
</comment>
<feature type="transmembrane region" description="Helical" evidence="10">
    <location>
        <begin position="84"/>
        <end position="102"/>
    </location>
</feature>
<evidence type="ECO:0000256" key="4">
    <source>
        <dbReference type="ARBA" id="ARBA00022692"/>
    </source>
</evidence>